<dbReference type="AlphaFoldDB" id="A0ABD2KCZ4"/>
<evidence type="ECO:0000313" key="3">
    <source>
        <dbReference type="Proteomes" id="UP001620645"/>
    </source>
</evidence>
<reference evidence="2 3" key="1">
    <citation type="submission" date="2024-10" db="EMBL/GenBank/DDBJ databases">
        <authorList>
            <person name="Kim D."/>
        </authorList>
    </citation>
    <scope>NUCLEOTIDE SEQUENCE [LARGE SCALE GENOMIC DNA]</scope>
    <source>
        <strain evidence="2">Taebaek</strain>
    </source>
</reference>
<feature type="chain" id="PRO_5044874685" evidence="1">
    <location>
        <begin position="16"/>
        <end position="128"/>
    </location>
</feature>
<sequence length="128" mass="14889">MFLAALLFNIAEVVSILLCAHKSYFDHTHTALEVLFNCVSCGHEVHKTYECFIHSSRGKNLQRYSRNKTYSPWGQYTAENVTKTVMKKPRAMITFEAVEREFNVMSGDQKNNFTTSWAWINDLMNRLD</sequence>
<gene>
    <name evidence="2" type="ORF">niasHS_001134</name>
</gene>
<evidence type="ECO:0000256" key="1">
    <source>
        <dbReference type="SAM" id="SignalP"/>
    </source>
</evidence>
<dbReference type="Proteomes" id="UP001620645">
    <property type="component" value="Unassembled WGS sequence"/>
</dbReference>
<proteinExistence type="predicted"/>
<dbReference type="EMBL" id="JBICCN010000028">
    <property type="protein sequence ID" value="KAL3100568.1"/>
    <property type="molecule type" value="Genomic_DNA"/>
</dbReference>
<comment type="caution">
    <text evidence="2">The sequence shown here is derived from an EMBL/GenBank/DDBJ whole genome shotgun (WGS) entry which is preliminary data.</text>
</comment>
<name>A0ABD2KCZ4_HETSC</name>
<accession>A0ABD2KCZ4</accession>
<keyword evidence="3" id="KW-1185">Reference proteome</keyword>
<keyword evidence="1" id="KW-0732">Signal</keyword>
<organism evidence="2 3">
    <name type="scientific">Heterodera schachtii</name>
    <name type="common">Sugarbeet cyst nematode worm</name>
    <name type="synonym">Tylenchus schachtii</name>
    <dbReference type="NCBI Taxonomy" id="97005"/>
    <lineage>
        <taxon>Eukaryota</taxon>
        <taxon>Metazoa</taxon>
        <taxon>Ecdysozoa</taxon>
        <taxon>Nematoda</taxon>
        <taxon>Chromadorea</taxon>
        <taxon>Rhabditida</taxon>
        <taxon>Tylenchina</taxon>
        <taxon>Tylenchomorpha</taxon>
        <taxon>Tylenchoidea</taxon>
        <taxon>Heteroderidae</taxon>
        <taxon>Heteroderinae</taxon>
        <taxon>Heterodera</taxon>
    </lineage>
</organism>
<feature type="signal peptide" evidence="1">
    <location>
        <begin position="1"/>
        <end position="15"/>
    </location>
</feature>
<protein>
    <submittedName>
        <fullName evidence="2">Uncharacterized protein</fullName>
    </submittedName>
</protein>
<evidence type="ECO:0000313" key="2">
    <source>
        <dbReference type="EMBL" id="KAL3100568.1"/>
    </source>
</evidence>